<dbReference type="Proteomes" id="UP000186705">
    <property type="component" value="Unassembled WGS sequence"/>
</dbReference>
<dbReference type="InterPro" id="IPR007936">
    <property type="entry name" value="VapE-like_dom"/>
</dbReference>
<dbReference type="Pfam" id="PF05272">
    <property type="entry name" value="VapE-like_dom"/>
    <property type="match status" value="1"/>
</dbReference>
<dbReference type="PANTHER" id="PTHR34985">
    <property type="entry name" value="SLR0554 PROTEIN"/>
    <property type="match status" value="1"/>
</dbReference>
<evidence type="ECO:0000313" key="3">
    <source>
        <dbReference type="Proteomes" id="UP000186705"/>
    </source>
</evidence>
<dbReference type="GeneID" id="78275384"/>
<proteinExistence type="predicted"/>
<accession>A0A1U7NMT5</accession>
<organism evidence="2 3">
    <name type="scientific">Dubosiella newyorkensis</name>
    <dbReference type="NCBI Taxonomy" id="1862672"/>
    <lineage>
        <taxon>Bacteria</taxon>
        <taxon>Bacillati</taxon>
        <taxon>Bacillota</taxon>
        <taxon>Erysipelotrichia</taxon>
        <taxon>Erysipelotrichales</taxon>
        <taxon>Erysipelotrichaceae</taxon>
        <taxon>Dubosiella</taxon>
    </lineage>
</organism>
<protein>
    <recommendedName>
        <fullName evidence="1">Virulence-associated protein E-like domain-containing protein</fullName>
    </recommendedName>
</protein>
<dbReference type="OrthoDB" id="9763644at2"/>
<gene>
    <name evidence="2" type="ORF">BO225_05410</name>
</gene>
<dbReference type="AlphaFoldDB" id="A0A1U7NMT5"/>
<name>A0A1U7NMT5_9FIRM</name>
<evidence type="ECO:0000259" key="1">
    <source>
        <dbReference type="Pfam" id="PF05272"/>
    </source>
</evidence>
<dbReference type="RefSeq" id="WP_076341258.1">
    <property type="nucleotide sequence ID" value="NZ_JBGNFS010000008.1"/>
</dbReference>
<dbReference type="PANTHER" id="PTHR34985:SF1">
    <property type="entry name" value="SLR0554 PROTEIN"/>
    <property type="match status" value="1"/>
</dbReference>
<sequence length="786" mass="91569">MQFRIATCKNRWQNPYRNESVTWDELLDRIRPAYHTKETVQEYRRMSKKEQGAIKDVGGFVGGYLKDGHRNSLSIIKRSLITLDIDFAPVGFWEAMQHVFPGNCLAMYSTHKHVPEKPKYRLIVPLSREINPDEYEPLARMVASMLGIDYFDDTTYQAARLMFWPSTPKDGVYEFYEQEGKELDPDLLLDEYIDWKDITSWPRSSRQQELHKRAVDKQEDPLAKTGFVGAFCRTYSIQEAIAKFLPDVYEATDSEDRYTYIQGSTEKGLVIYDDKFAYSNHATDPTSTQLCNAFDLVRIHLFRDLDEDITPGTPTIKRPSWTRMLDFCEEDPDCKATLMKERYSSAEEDFKDLEGTGTNWLTQLETDKRGNIKTTIDNAVLILTNDEALKGIGGDDLFNGYPVKSGDLPWWRYDSTKPGWSDSDDAQLRYYLEKKYQLKGKSAIEDGLRVVHQRNEFHPVRDYLNGLPEWDGTPRLDTLFIDYHGVEDTEYTRAVTRKAITACVKRVMEPGCKMDYTLVLVGPQQGTGKSWTFATLGGKWFNDTISDIKGKEAYEALDGSWIIELAELTFTRRTDIEGQRQFLTKTHDKYRKAYGRRVSNNPRQCVFFGTTNDVEFLRDYAGNRRYWPLLVRQHPVKKDLFKELPKERDEIFAEAYVRYKEGEELFLKPELEAMALDKQEEFRFHSSREELIRNFLERKLPKDWDKKDAYERSEWLANPDNEGTEERTKVCALEVWCELLNGSKANFPNSEQREIKMIIEKCGWERTSGAIRFSGGYGAQRGFRKR</sequence>
<dbReference type="EMBL" id="MPKA01000062">
    <property type="protein sequence ID" value="OLU46609.1"/>
    <property type="molecule type" value="Genomic_DNA"/>
</dbReference>
<evidence type="ECO:0000313" key="2">
    <source>
        <dbReference type="EMBL" id="OLU46609.1"/>
    </source>
</evidence>
<feature type="domain" description="Virulence-associated protein E-like" evidence="1">
    <location>
        <begin position="464"/>
        <end position="682"/>
    </location>
</feature>
<comment type="caution">
    <text evidence="2">The sequence shown here is derived from an EMBL/GenBank/DDBJ whole genome shotgun (WGS) entry which is preliminary data.</text>
</comment>
<keyword evidence="3" id="KW-1185">Reference proteome</keyword>
<dbReference type="STRING" id="1862672.BO225_05410"/>
<reference evidence="2 3" key="1">
    <citation type="submission" date="2016-11" db="EMBL/GenBank/DDBJ databases">
        <title>Description of two novel members of the family Erysipelotrichaceae: Ileibacterium lipovorans gen. nov., sp. nov. and Dubosiella newyorkensis, gen. nov., sp. nov.</title>
        <authorList>
            <person name="Cox L.M."/>
            <person name="Sohn J."/>
            <person name="Tyrrell K.L."/>
            <person name="Citron D.M."/>
            <person name="Lawson P.A."/>
            <person name="Patel N.B."/>
            <person name="Iizumi T."/>
            <person name="Perez-Perez G.I."/>
            <person name="Goldstein E.J."/>
            <person name="Blaser M.J."/>
        </authorList>
    </citation>
    <scope>NUCLEOTIDE SEQUENCE [LARGE SCALE GENOMIC DNA]</scope>
    <source>
        <strain evidence="2 3">NYU-BL-A4</strain>
    </source>
</reference>